<proteinExistence type="inferred from homology"/>
<dbReference type="GO" id="GO:0008667">
    <property type="term" value="F:2,3-dihydro-2,3-dihydroxybenzoate dehydrogenase activity"/>
    <property type="evidence" value="ECO:0007669"/>
    <property type="project" value="InterPro"/>
</dbReference>
<evidence type="ECO:0000313" key="3">
    <source>
        <dbReference type="EMBL" id="QSB03981.1"/>
    </source>
</evidence>
<dbReference type="PANTHER" id="PTHR42760:SF115">
    <property type="entry name" value="3-OXOACYL-[ACYL-CARRIER-PROTEIN] REDUCTASE FABG"/>
    <property type="match status" value="1"/>
</dbReference>
<dbReference type="InterPro" id="IPR020904">
    <property type="entry name" value="Sc_DH/Rdtase_CS"/>
</dbReference>
<dbReference type="KEGG" id="nav:JQS30_09100"/>
<dbReference type="Proteomes" id="UP000662939">
    <property type="component" value="Chromosome"/>
</dbReference>
<dbReference type="PROSITE" id="PS00061">
    <property type="entry name" value="ADH_SHORT"/>
    <property type="match status" value="1"/>
</dbReference>
<dbReference type="PRINTS" id="PR00080">
    <property type="entry name" value="SDRFAMILY"/>
</dbReference>
<dbReference type="PRINTS" id="PR01397">
    <property type="entry name" value="DHBDHDRGNASE"/>
</dbReference>
<keyword evidence="2" id="KW-0560">Oxidoreductase</keyword>
<dbReference type="InterPro" id="IPR003560">
    <property type="entry name" value="DHB_DH"/>
</dbReference>
<dbReference type="AlphaFoldDB" id="A0A895XDV2"/>
<dbReference type="InterPro" id="IPR036291">
    <property type="entry name" value="NAD(P)-bd_dom_sf"/>
</dbReference>
<dbReference type="Gene3D" id="3.40.50.720">
    <property type="entry name" value="NAD(P)-binding Rossmann-like Domain"/>
    <property type="match status" value="1"/>
</dbReference>
<dbReference type="EMBL" id="CP070496">
    <property type="protein sequence ID" value="QSB03981.1"/>
    <property type="molecule type" value="Genomic_DNA"/>
</dbReference>
<dbReference type="RefSeq" id="WP_213169979.1">
    <property type="nucleotide sequence ID" value="NZ_CP070496.1"/>
</dbReference>
<comment type="similarity">
    <text evidence="1">Belongs to the short-chain dehydrogenases/reductases (SDR) family.</text>
</comment>
<dbReference type="GO" id="GO:0019290">
    <property type="term" value="P:siderophore biosynthetic process"/>
    <property type="evidence" value="ECO:0007669"/>
    <property type="project" value="InterPro"/>
</dbReference>
<accession>A0A895XDV2</accession>
<evidence type="ECO:0000313" key="4">
    <source>
        <dbReference type="Proteomes" id="UP000662939"/>
    </source>
</evidence>
<organism evidence="3 4">
    <name type="scientific">Natronoglycomyces albus</name>
    <dbReference type="NCBI Taxonomy" id="2811108"/>
    <lineage>
        <taxon>Bacteria</taxon>
        <taxon>Bacillati</taxon>
        <taxon>Actinomycetota</taxon>
        <taxon>Actinomycetes</taxon>
        <taxon>Glycomycetales</taxon>
        <taxon>Glycomycetaceae</taxon>
        <taxon>Natronoglycomyces</taxon>
    </lineage>
</organism>
<reference evidence="3" key="1">
    <citation type="submission" date="2021-02" db="EMBL/GenBank/DDBJ databases">
        <title>Natronoglycomyces albus gen. nov., sp. nov, a haloalkaliphilic actinobacterium from a soda solonchak soil.</title>
        <authorList>
            <person name="Sorokin D.Y."/>
            <person name="Khijniak T.V."/>
            <person name="Zakharycheva A.P."/>
            <person name="Boueva O.V."/>
            <person name="Ariskina E.V."/>
            <person name="Hahnke R.L."/>
            <person name="Bunk B."/>
            <person name="Sproer C."/>
            <person name="Schumann P."/>
            <person name="Evtushenko L.I."/>
            <person name="Kublanov I.V."/>
        </authorList>
    </citation>
    <scope>NUCLEOTIDE SEQUENCE</scope>
    <source>
        <strain evidence="3">DSM 106290</strain>
    </source>
</reference>
<dbReference type="GO" id="GO:0016616">
    <property type="term" value="F:oxidoreductase activity, acting on the CH-OH group of donors, NAD or NADP as acceptor"/>
    <property type="evidence" value="ECO:0007669"/>
    <property type="project" value="TreeGrafter"/>
</dbReference>
<dbReference type="SUPFAM" id="SSF51735">
    <property type="entry name" value="NAD(P)-binding Rossmann-fold domains"/>
    <property type="match status" value="1"/>
</dbReference>
<dbReference type="FunFam" id="3.40.50.720:FF:000084">
    <property type="entry name" value="Short-chain dehydrogenase reductase"/>
    <property type="match status" value="1"/>
</dbReference>
<evidence type="ECO:0000256" key="2">
    <source>
        <dbReference type="ARBA" id="ARBA00023002"/>
    </source>
</evidence>
<gene>
    <name evidence="3" type="ORF">JQS30_09100</name>
</gene>
<dbReference type="PANTHER" id="PTHR42760">
    <property type="entry name" value="SHORT-CHAIN DEHYDROGENASES/REDUCTASES FAMILY MEMBER"/>
    <property type="match status" value="1"/>
</dbReference>
<dbReference type="InterPro" id="IPR002347">
    <property type="entry name" value="SDR_fam"/>
</dbReference>
<keyword evidence="4" id="KW-1185">Reference proteome</keyword>
<protein>
    <submittedName>
        <fullName evidence="3">SDR family oxidoreductase</fullName>
    </submittedName>
</protein>
<name>A0A895XDV2_9ACTN</name>
<sequence>MTVHENRTVVMVTGAQSGIGAAVTAAFRSAGQCVAACDLDPEIVGLPHGYHVDVTDSVAVDNAVEVIESELGKIVTLVNCAGILRPGSLLDMTDADWEKTQAVNATGVFYVTRAVGSRMAQRKAGAIVTVASNAALVPRMDLGAYAASKAAAAHLTRCFGLELAAHGIRCNVVAPGSTDTPMLQDLLAGKGATSLIEGNLSQHRLGIPLRRIATPDDIADAVVYLASEQARHITMQELTVDGGASLR</sequence>
<dbReference type="Pfam" id="PF13561">
    <property type="entry name" value="adh_short_C2"/>
    <property type="match status" value="1"/>
</dbReference>
<evidence type="ECO:0000256" key="1">
    <source>
        <dbReference type="ARBA" id="ARBA00006484"/>
    </source>
</evidence>